<keyword evidence="4" id="KW-1185">Reference proteome</keyword>
<dbReference type="PANTHER" id="PTHR47584:SF9">
    <property type="entry name" value="L10-INTERACTING MYB DOMAIN-CONTAINING PROTEIN-LIKE"/>
    <property type="match status" value="1"/>
</dbReference>
<feature type="compositionally biased region" description="Basic and acidic residues" evidence="1">
    <location>
        <begin position="17"/>
        <end position="26"/>
    </location>
</feature>
<comment type="caution">
    <text evidence="3">The sequence shown here is derived from an EMBL/GenBank/DDBJ whole genome shotgun (WGS) entry which is preliminary data.</text>
</comment>
<evidence type="ECO:0000256" key="1">
    <source>
        <dbReference type="SAM" id="MobiDB-lite"/>
    </source>
</evidence>
<evidence type="ECO:0000313" key="4">
    <source>
        <dbReference type="Proteomes" id="UP001420932"/>
    </source>
</evidence>
<protein>
    <recommendedName>
        <fullName evidence="2">Myb/SANT-like domain-containing protein</fullName>
    </recommendedName>
</protein>
<gene>
    <name evidence="3" type="ORF">Syun_005424</name>
</gene>
<accession>A0AAP0L669</accession>
<reference evidence="3 4" key="1">
    <citation type="submission" date="2024-01" db="EMBL/GenBank/DDBJ databases">
        <title>Genome assemblies of Stephania.</title>
        <authorList>
            <person name="Yang L."/>
        </authorList>
    </citation>
    <scope>NUCLEOTIDE SEQUENCE [LARGE SCALE GENOMIC DNA]</scope>
    <source>
        <strain evidence="3">YNDBR</strain>
        <tissue evidence="3">Leaf</tissue>
    </source>
</reference>
<evidence type="ECO:0000259" key="2">
    <source>
        <dbReference type="Pfam" id="PF12776"/>
    </source>
</evidence>
<evidence type="ECO:0000313" key="3">
    <source>
        <dbReference type="EMBL" id="KAK9164522.1"/>
    </source>
</evidence>
<dbReference type="EMBL" id="JBBNAF010000002">
    <property type="protein sequence ID" value="KAK9164522.1"/>
    <property type="molecule type" value="Genomic_DNA"/>
</dbReference>
<proteinExistence type="predicted"/>
<dbReference type="Pfam" id="PF12776">
    <property type="entry name" value="Myb_DNA-bind_3"/>
    <property type="match status" value="1"/>
</dbReference>
<dbReference type="InterPro" id="IPR024752">
    <property type="entry name" value="Myb/SANT-like_dom"/>
</dbReference>
<dbReference type="InterPro" id="IPR045026">
    <property type="entry name" value="LIMYB"/>
</dbReference>
<dbReference type="AlphaFoldDB" id="A0AAP0L669"/>
<organism evidence="3 4">
    <name type="scientific">Stephania yunnanensis</name>
    <dbReference type="NCBI Taxonomy" id="152371"/>
    <lineage>
        <taxon>Eukaryota</taxon>
        <taxon>Viridiplantae</taxon>
        <taxon>Streptophyta</taxon>
        <taxon>Embryophyta</taxon>
        <taxon>Tracheophyta</taxon>
        <taxon>Spermatophyta</taxon>
        <taxon>Magnoliopsida</taxon>
        <taxon>Ranunculales</taxon>
        <taxon>Menispermaceae</taxon>
        <taxon>Menispermoideae</taxon>
        <taxon>Cissampelideae</taxon>
        <taxon>Stephania</taxon>
    </lineage>
</organism>
<feature type="domain" description="Myb/SANT-like" evidence="2">
    <location>
        <begin position="32"/>
        <end position="121"/>
    </location>
</feature>
<dbReference type="Proteomes" id="UP001420932">
    <property type="component" value="Unassembled WGS sequence"/>
</dbReference>
<feature type="region of interest" description="Disordered" evidence="1">
    <location>
        <begin position="1"/>
        <end position="26"/>
    </location>
</feature>
<name>A0AAP0L669_9MAGN</name>
<sequence>MSSAIERKQMNTRAKSLKSDNQKPKQEIPRAKWTMYLSKILADLMAEQILIGNRQKSSFSKKAWRYICDEFHRKTGLKWEKDQLKNRHCVLRRHYNMVKTLLELPDFSWDESRRMVVASDQEHPDAEAIRINGCPIYKQLSIIFSDAKPNEDVDNFNDLIDNENESKLFAPSNARAMPLDSGGPSTFVQEDSSSSTEDDESIPNEPCKIKSPPQPGPCRRKKKRALVNDTMAKAILEMAASSKRRAAILTQGSDCFSLSNCVKALDEMHTIEGYIYYAALDLFESSNARETFMSLKVEKRSIWLKNKCNTAFAATRV</sequence>
<dbReference type="PANTHER" id="PTHR47584">
    <property type="match status" value="1"/>
</dbReference>
<feature type="region of interest" description="Disordered" evidence="1">
    <location>
        <begin position="174"/>
        <end position="221"/>
    </location>
</feature>